<feature type="binding site" evidence="7">
    <location>
        <position position="68"/>
    </location>
    <ligand>
        <name>Mg(2+)</name>
        <dbReference type="ChEBI" id="CHEBI:18420"/>
        <label>1</label>
    </ligand>
</feature>
<feature type="binding site" evidence="7">
    <location>
        <position position="105"/>
    </location>
    <ligand>
        <name>Mg(2+)</name>
        <dbReference type="ChEBI" id="CHEBI:18420"/>
        <label>1</label>
    </ligand>
</feature>
<evidence type="ECO:0000256" key="6">
    <source>
        <dbReference type="ARBA" id="ARBA00047820"/>
    </source>
</evidence>
<dbReference type="RefSeq" id="WP_254163651.1">
    <property type="nucleotide sequence ID" value="NZ_JAHESF010000011.1"/>
</dbReference>
<evidence type="ECO:0000256" key="3">
    <source>
        <dbReference type="ARBA" id="ARBA00022723"/>
    </source>
</evidence>
<dbReference type="SUPFAM" id="SSF50324">
    <property type="entry name" value="Inorganic pyrophosphatase"/>
    <property type="match status" value="1"/>
</dbReference>
<dbReference type="Gene3D" id="3.90.80.10">
    <property type="entry name" value="Inorganic pyrophosphatase"/>
    <property type="match status" value="1"/>
</dbReference>
<evidence type="ECO:0000256" key="1">
    <source>
        <dbReference type="ARBA" id="ARBA00001946"/>
    </source>
</evidence>
<dbReference type="EC" id="3.6.1.1" evidence="7"/>
<comment type="cofactor">
    <cofactor evidence="1 7">
        <name>Mg(2+)</name>
        <dbReference type="ChEBI" id="CHEBI:18420"/>
    </cofactor>
</comment>
<organism evidence="8 9">
    <name type="scientific">Chryseosolibacter histidini</name>
    <dbReference type="NCBI Taxonomy" id="2782349"/>
    <lineage>
        <taxon>Bacteria</taxon>
        <taxon>Pseudomonadati</taxon>
        <taxon>Bacteroidota</taxon>
        <taxon>Cytophagia</taxon>
        <taxon>Cytophagales</taxon>
        <taxon>Chryseotaleaceae</taxon>
        <taxon>Chryseosolibacter</taxon>
    </lineage>
</organism>
<keyword evidence="3 7" id="KW-0479">Metal-binding</keyword>
<dbReference type="InterPro" id="IPR008162">
    <property type="entry name" value="Pyrophosphatase"/>
</dbReference>
<dbReference type="HAMAP" id="MF_00209">
    <property type="entry name" value="Inorganic_PPase"/>
    <property type="match status" value="1"/>
</dbReference>
<comment type="catalytic activity">
    <reaction evidence="6 7">
        <text>diphosphate + H2O = 2 phosphate + H(+)</text>
        <dbReference type="Rhea" id="RHEA:24576"/>
        <dbReference type="ChEBI" id="CHEBI:15377"/>
        <dbReference type="ChEBI" id="CHEBI:15378"/>
        <dbReference type="ChEBI" id="CHEBI:33019"/>
        <dbReference type="ChEBI" id="CHEBI:43474"/>
        <dbReference type="EC" id="3.6.1.1"/>
    </reaction>
</comment>
<keyword evidence="9" id="KW-1185">Reference proteome</keyword>
<dbReference type="CDD" id="cd00412">
    <property type="entry name" value="pyrophosphatase"/>
    <property type="match status" value="1"/>
</dbReference>
<dbReference type="Proteomes" id="UP001319200">
    <property type="component" value="Unassembled WGS sequence"/>
</dbReference>
<dbReference type="AlphaFoldDB" id="A0AAP2GN93"/>
<evidence type="ECO:0000313" key="9">
    <source>
        <dbReference type="Proteomes" id="UP001319200"/>
    </source>
</evidence>
<comment type="function">
    <text evidence="7">Catalyzes the hydrolysis of inorganic pyrophosphate (PPi) forming two phosphate ions.</text>
</comment>
<evidence type="ECO:0000256" key="2">
    <source>
        <dbReference type="ARBA" id="ARBA00022490"/>
    </source>
</evidence>
<dbReference type="PANTHER" id="PTHR10286">
    <property type="entry name" value="INORGANIC PYROPHOSPHATASE"/>
    <property type="match status" value="1"/>
</dbReference>
<evidence type="ECO:0000313" key="8">
    <source>
        <dbReference type="EMBL" id="MBT1697778.1"/>
    </source>
</evidence>
<keyword evidence="2 7" id="KW-0963">Cytoplasm</keyword>
<dbReference type="GO" id="GO:0006796">
    <property type="term" value="P:phosphate-containing compound metabolic process"/>
    <property type="evidence" value="ECO:0007669"/>
    <property type="project" value="InterPro"/>
</dbReference>
<dbReference type="InterPro" id="IPR036649">
    <property type="entry name" value="Pyrophosphatase_sf"/>
</dbReference>
<dbReference type="GO" id="GO:0004427">
    <property type="term" value="F:inorganic diphosphate phosphatase activity"/>
    <property type="evidence" value="ECO:0007669"/>
    <property type="project" value="UniProtKB-UniRule"/>
</dbReference>
<evidence type="ECO:0000256" key="5">
    <source>
        <dbReference type="ARBA" id="ARBA00022842"/>
    </source>
</evidence>
<dbReference type="GO" id="GO:0005737">
    <property type="term" value="C:cytoplasm"/>
    <property type="evidence" value="ECO:0007669"/>
    <property type="project" value="UniProtKB-SubCell"/>
</dbReference>
<proteinExistence type="inferred from homology"/>
<keyword evidence="5 7" id="KW-0460">Magnesium</keyword>
<protein>
    <recommendedName>
        <fullName evidence="7">Inorganic pyrophosphatase</fullName>
        <ecNumber evidence="7">3.6.1.1</ecNumber>
    </recommendedName>
    <alternativeName>
        <fullName evidence="7">Pyrophosphate phospho-hydrolase</fullName>
        <shortName evidence="7">PPase</shortName>
    </alternativeName>
</protein>
<feature type="binding site" evidence="7">
    <location>
        <position position="142"/>
    </location>
    <ligand>
        <name>substrate</name>
    </ligand>
</feature>
<dbReference type="FunFam" id="3.90.80.10:FF:000003">
    <property type="entry name" value="Inorganic pyrophosphatase"/>
    <property type="match status" value="1"/>
</dbReference>
<feature type="binding site" evidence="7">
    <location>
        <position position="58"/>
    </location>
    <ligand>
        <name>substrate</name>
    </ligand>
</feature>
<feature type="binding site" evidence="7">
    <location>
        <position position="73"/>
    </location>
    <ligand>
        <name>Mg(2+)</name>
        <dbReference type="ChEBI" id="CHEBI:18420"/>
        <label>1</label>
    </ligand>
</feature>
<name>A0AAP2GN93_9BACT</name>
<comment type="subcellular location">
    <subcellularLocation>
        <location evidence="7">Cytoplasm</location>
    </subcellularLocation>
</comment>
<dbReference type="GO" id="GO:0000287">
    <property type="term" value="F:magnesium ion binding"/>
    <property type="evidence" value="ECO:0007669"/>
    <property type="project" value="UniProtKB-UniRule"/>
</dbReference>
<evidence type="ECO:0000256" key="7">
    <source>
        <dbReference type="HAMAP-Rule" id="MF_00209"/>
    </source>
</evidence>
<feature type="binding site" evidence="7">
    <location>
        <position position="46"/>
    </location>
    <ligand>
        <name>substrate</name>
    </ligand>
</feature>
<comment type="subunit">
    <text evidence="7">Homohexamer.</text>
</comment>
<feature type="binding site" evidence="7">
    <location>
        <position position="73"/>
    </location>
    <ligand>
        <name>Mg(2+)</name>
        <dbReference type="ChEBI" id="CHEBI:18420"/>
        <label>2</label>
    </ligand>
</feature>
<reference evidence="8 9" key="1">
    <citation type="submission" date="2021-05" db="EMBL/GenBank/DDBJ databases">
        <title>A Polyphasic approach of four new species of the genus Ohtaekwangia: Ohtaekwangia histidinii sp. nov., Ohtaekwangia cretensis sp. nov., Ohtaekwangia indiensis sp. nov., Ohtaekwangia reichenbachii sp. nov. from diverse environment.</title>
        <authorList>
            <person name="Octaviana S."/>
        </authorList>
    </citation>
    <scope>NUCLEOTIDE SEQUENCE [LARGE SCALE GENOMIC DNA]</scope>
    <source>
        <strain evidence="8 9">PWU4</strain>
    </source>
</reference>
<sequence length="180" mass="20616">MVQHPWHETSTGNNPPEFVNSIIEIPRGSRAKYEVDKESGLIKLDRVIYASMYYPLNYGFIPQTMGEDHDPLDIVVLTQVSVVPLCLVPSKVIGVMQMVDRGEADDKIIAVAEQDPSVSHINDVRDLPDYLTAELKHFFENYKTLENKKVVVDEFLSKEKAFAIIEESIRYYNKNRKKLS</sequence>
<dbReference type="EMBL" id="JAHESF010000011">
    <property type="protein sequence ID" value="MBT1697778.1"/>
    <property type="molecule type" value="Genomic_DNA"/>
</dbReference>
<evidence type="ECO:0000256" key="4">
    <source>
        <dbReference type="ARBA" id="ARBA00022801"/>
    </source>
</evidence>
<feature type="binding site" evidence="7">
    <location>
        <position position="32"/>
    </location>
    <ligand>
        <name>substrate</name>
    </ligand>
</feature>
<accession>A0AAP2GN93</accession>
<keyword evidence="4 7" id="KW-0378">Hydrolase</keyword>
<dbReference type="Pfam" id="PF00719">
    <property type="entry name" value="Pyrophosphatase"/>
    <property type="match status" value="1"/>
</dbReference>
<gene>
    <name evidence="7" type="primary">ppa</name>
    <name evidence="8" type="ORF">KK083_12875</name>
</gene>
<comment type="similarity">
    <text evidence="7">Belongs to the PPase family.</text>
</comment>
<comment type="caution">
    <text evidence="8">The sequence shown here is derived from an EMBL/GenBank/DDBJ whole genome shotgun (WGS) entry which is preliminary data.</text>
</comment>